<dbReference type="EMBL" id="BAAANH010000001">
    <property type="protein sequence ID" value="GAA1751738.1"/>
    <property type="molecule type" value="Genomic_DNA"/>
</dbReference>
<dbReference type="Pfam" id="PF17482">
    <property type="entry name" value="Phage_sheath_1C"/>
    <property type="match status" value="1"/>
</dbReference>
<accession>A0ABP4WD45</accession>
<sequence length="369" mass="39012">MNRPIETPGTTVSAFIGLAPGGPLDIETPTTFDGWGTDEDALWEGIHARPLGDALRSFFENGGATAVAVAVEDAGSASVRAGLAALDAVDLVNLVVLPAESAGSEDAREIVAEAAAFCERRRAMLLVDPPPGWTDVPAIEAALAGGLEAAVGTTSPNAALYLPRLHRSDPAQAAAGLFSPAGAVAGVIARTDAAEGAWDAPAGLDAEILGADGLEFDLDRDDAHALNSAGVSTLRMFPGRRRPIVWGARTLAGADVAASEWKYVPVRRTALLLEESIERGLQWTRSEPNDEPLWQSVRELVGTFLHELFRKGAFQGRTDRDAYFVTCDRDTMTQHERATGDLVVRVGFAPMKPAEFVVLTIRATALPPT</sequence>
<reference evidence="5" key="1">
    <citation type="journal article" date="2019" name="Int. J. Syst. Evol. Microbiol.">
        <title>The Global Catalogue of Microorganisms (GCM) 10K type strain sequencing project: providing services to taxonomists for standard genome sequencing and annotation.</title>
        <authorList>
            <consortium name="The Broad Institute Genomics Platform"/>
            <consortium name="The Broad Institute Genome Sequencing Center for Infectious Disease"/>
            <person name="Wu L."/>
            <person name="Ma J."/>
        </authorList>
    </citation>
    <scope>NUCLEOTIDE SEQUENCE [LARGE SCALE GENOMIC DNA]</scope>
    <source>
        <strain evidence="5">JCM 14319</strain>
    </source>
</reference>
<dbReference type="InterPro" id="IPR020287">
    <property type="entry name" value="Tail_sheath_C"/>
</dbReference>
<evidence type="ECO:0000259" key="2">
    <source>
        <dbReference type="Pfam" id="PF04984"/>
    </source>
</evidence>
<dbReference type="PANTHER" id="PTHR35861">
    <property type="match status" value="1"/>
</dbReference>
<gene>
    <name evidence="4" type="ORF">GCM10009747_06480</name>
</gene>
<evidence type="ECO:0000313" key="4">
    <source>
        <dbReference type="EMBL" id="GAA1751738.1"/>
    </source>
</evidence>
<dbReference type="RefSeq" id="WP_232498381.1">
    <property type="nucleotide sequence ID" value="NZ_BAAANH010000001.1"/>
</dbReference>
<dbReference type="Proteomes" id="UP001500506">
    <property type="component" value="Unassembled WGS sequence"/>
</dbReference>
<organism evidence="4 5">
    <name type="scientific">Agromyces humatus</name>
    <dbReference type="NCBI Taxonomy" id="279573"/>
    <lineage>
        <taxon>Bacteria</taxon>
        <taxon>Bacillati</taxon>
        <taxon>Actinomycetota</taxon>
        <taxon>Actinomycetes</taxon>
        <taxon>Micrococcales</taxon>
        <taxon>Microbacteriaceae</taxon>
        <taxon>Agromyces</taxon>
    </lineage>
</organism>
<dbReference type="Pfam" id="PF04984">
    <property type="entry name" value="Phage_sheath_1"/>
    <property type="match status" value="1"/>
</dbReference>
<keyword evidence="5" id="KW-1185">Reference proteome</keyword>
<dbReference type="PANTHER" id="PTHR35861:SF1">
    <property type="entry name" value="PHAGE TAIL SHEATH PROTEIN"/>
    <property type="match status" value="1"/>
</dbReference>
<dbReference type="InterPro" id="IPR052042">
    <property type="entry name" value="Tail_sheath_structural"/>
</dbReference>
<evidence type="ECO:0000256" key="1">
    <source>
        <dbReference type="ARBA" id="ARBA00008005"/>
    </source>
</evidence>
<comment type="similarity">
    <text evidence="1">Belongs to the myoviridae tail sheath protein family.</text>
</comment>
<name>A0ABP4WD45_9MICO</name>
<evidence type="ECO:0008006" key="6">
    <source>
        <dbReference type="Google" id="ProtNLM"/>
    </source>
</evidence>
<dbReference type="InterPro" id="IPR035089">
    <property type="entry name" value="Phage_sheath_subtilisin"/>
</dbReference>
<dbReference type="Gene3D" id="3.40.50.11780">
    <property type="match status" value="1"/>
</dbReference>
<proteinExistence type="inferred from homology"/>
<feature type="domain" description="Tail sheath protein C-terminal" evidence="3">
    <location>
        <begin position="259"/>
        <end position="364"/>
    </location>
</feature>
<comment type="caution">
    <text evidence="4">The sequence shown here is derived from an EMBL/GenBank/DDBJ whole genome shotgun (WGS) entry which is preliminary data.</text>
</comment>
<protein>
    <recommendedName>
        <fullName evidence="6">Phage tail sheath family protein</fullName>
    </recommendedName>
</protein>
<evidence type="ECO:0000259" key="3">
    <source>
        <dbReference type="Pfam" id="PF17482"/>
    </source>
</evidence>
<feature type="domain" description="Tail sheath protein subtilisin-like" evidence="2">
    <location>
        <begin position="83"/>
        <end position="251"/>
    </location>
</feature>
<evidence type="ECO:0000313" key="5">
    <source>
        <dbReference type="Proteomes" id="UP001500506"/>
    </source>
</evidence>